<dbReference type="PANTHER" id="PTHR43581">
    <property type="entry name" value="ATP/GTP PHOSPHATASE"/>
    <property type="match status" value="1"/>
</dbReference>
<dbReference type="EMBL" id="JAULBC010000015">
    <property type="protein sequence ID" value="MEX6691215.1"/>
    <property type="molecule type" value="Genomic_DNA"/>
</dbReference>
<dbReference type="SUPFAM" id="SSF52540">
    <property type="entry name" value="P-loop containing nucleoside triphosphate hydrolases"/>
    <property type="match status" value="1"/>
</dbReference>
<dbReference type="InterPro" id="IPR027417">
    <property type="entry name" value="P-loop_NTPase"/>
</dbReference>
<organism evidence="2 3">
    <name type="scientific">Danxiaibacter flavus</name>
    <dbReference type="NCBI Taxonomy" id="3049108"/>
    <lineage>
        <taxon>Bacteria</taxon>
        <taxon>Pseudomonadati</taxon>
        <taxon>Bacteroidota</taxon>
        <taxon>Chitinophagia</taxon>
        <taxon>Chitinophagales</taxon>
        <taxon>Chitinophagaceae</taxon>
        <taxon>Danxiaibacter</taxon>
    </lineage>
</organism>
<dbReference type="InterPro" id="IPR051396">
    <property type="entry name" value="Bact_Antivir_Def_Nuclease"/>
</dbReference>
<dbReference type="InterPro" id="IPR003959">
    <property type="entry name" value="ATPase_AAA_core"/>
</dbReference>
<dbReference type="RefSeq" id="WP_369332631.1">
    <property type="nucleotide sequence ID" value="NZ_JAULBC010000015.1"/>
</dbReference>
<comment type="caution">
    <text evidence="2">The sequence shown here is derived from an EMBL/GenBank/DDBJ whole genome shotgun (WGS) entry which is preliminary data.</text>
</comment>
<dbReference type="PANTHER" id="PTHR43581:SF4">
    <property type="entry name" value="ATP_GTP PHOSPHATASE"/>
    <property type="match status" value="1"/>
</dbReference>
<feature type="domain" description="AAA+ ATPase" evidence="1">
    <location>
        <begin position="28"/>
        <end position="346"/>
    </location>
</feature>
<evidence type="ECO:0000313" key="3">
    <source>
        <dbReference type="Proteomes" id="UP001560573"/>
    </source>
</evidence>
<proteinExistence type="predicted"/>
<dbReference type="InterPro" id="IPR003593">
    <property type="entry name" value="AAA+_ATPase"/>
</dbReference>
<gene>
    <name evidence="2" type="ORF">QTN47_27140</name>
</gene>
<evidence type="ECO:0000313" key="2">
    <source>
        <dbReference type="EMBL" id="MEX6691215.1"/>
    </source>
</evidence>
<protein>
    <submittedName>
        <fullName evidence="2">AAA family ATPase</fullName>
    </submittedName>
</protein>
<dbReference type="Proteomes" id="UP001560573">
    <property type="component" value="Unassembled WGS sequence"/>
</dbReference>
<dbReference type="SMART" id="SM00382">
    <property type="entry name" value="AAA"/>
    <property type="match status" value="1"/>
</dbReference>
<accession>A0ABV3ZNU8</accession>
<dbReference type="Gene3D" id="3.40.50.300">
    <property type="entry name" value="P-loop containing nucleotide triphosphate hydrolases"/>
    <property type="match status" value="1"/>
</dbReference>
<evidence type="ECO:0000259" key="1">
    <source>
        <dbReference type="SMART" id="SM00382"/>
    </source>
</evidence>
<sequence>MKIRHIQFDKHPVLGDLNVNFIDENGNSVNNIIIAGENGTGKSVLLSEIYEFTHLAITAIDSPTVITAEFEFSPIEMQSLQASNSAFAREGLTNILTIVKSCRPINNYEQIKIYGKTKDGSILLGDGTLVRRDTIILRSIYSDVEINFNPQSIKSVTNADVDRAHNGSQRSNSKLSTEIAQLLVDIQNSDAIEFTNWAKEHVGQPIDESKMNIRTRRFTNAFHSIFPNKRFVGIQNGEQGKKIVFEENGKTMTIEQLSSGEKQIVFRGSFLLKDYNLTKGAVVLVDEPETSLHPRWQLEIMNFFRKLFTTDEGVQTSQLIVTTHSPFVVHNSKRIEDKVIVLEKNNQGKIVAATDPKFFTWSNEKLIQKAFNLASILLDGKAVVFVEGETDEQYFNKCLEIFNKRDQSIKFSWIGKLNDRGQAENTGDNALNQAKSFFNANIDHATSKIILLYDSDTNKPEDANGNLLTRRMSKNDTNTIYKIGIENLLKVEEIPDFDLVRQGFYNTSNSTDEYGAPKSISTLNKRRLCDFVCDELGVEVQRKVFENINNEIDRLLSDIE</sequence>
<reference evidence="2 3" key="1">
    <citation type="submission" date="2023-07" db="EMBL/GenBank/DDBJ databases">
        <authorList>
            <person name="Lian W.-H."/>
        </authorList>
    </citation>
    <scope>NUCLEOTIDE SEQUENCE [LARGE SCALE GENOMIC DNA]</scope>
    <source>
        <strain evidence="2 3">SYSU DXS3180</strain>
    </source>
</reference>
<name>A0ABV3ZNU8_9BACT</name>
<dbReference type="Pfam" id="PF13304">
    <property type="entry name" value="AAA_21"/>
    <property type="match status" value="1"/>
</dbReference>
<keyword evidence="3" id="KW-1185">Reference proteome</keyword>